<feature type="compositionally biased region" description="Basic and acidic residues" evidence="1">
    <location>
        <begin position="137"/>
        <end position="147"/>
    </location>
</feature>
<dbReference type="PATRIC" id="fig|749414.3.peg.6214"/>
<evidence type="ECO:0008006" key="5">
    <source>
        <dbReference type="Google" id="ProtNLM"/>
    </source>
</evidence>
<feature type="chain" id="PRO_5003094204" description="Secreted serine-rich protein" evidence="2">
    <location>
        <begin position="27"/>
        <end position="327"/>
    </location>
</feature>
<evidence type="ECO:0000256" key="2">
    <source>
        <dbReference type="SAM" id="SignalP"/>
    </source>
</evidence>
<proteinExistence type="predicted"/>
<protein>
    <recommendedName>
        <fullName evidence="5">Secreted serine-rich protein</fullName>
    </recommendedName>
</protein>
<feature type="compositionally biased region" description="Low complexity" evidence="1">
    <location>
        <begin position="153"/>
        <end position="179"/>
    </location>
</feature>
<dbReference type="PROSITE" id="PS51257">
    <property type="entry name" value="PROKAR_LIPOPROTEIN"/>
    <property type="match status" value="1"/>
</dbReference>
<dbReference type="RefSeq" id="WP_014178611.1">
    <property type="nucleotide sequence ID" value="NC_016582.1"/>
</dbReference>
<feature type="region of interest" description="Disordered" evidence="1">
    <location>
        <begin position="134"/>
        <end position="249"/>
    </location>
</feature>
<evidence type="ECO:0000256" key="1">
    <source>
        <dbReference type="SAM" id="MobiDB-lite"/>
    </source>
</evidence>
<sequence length="327" mass="33755">MQPAQQRRAYVAGAARAAAVLTTVLAAIGLSGCTSTASHAGLDDGKPGDSGAPVAAAPGKYRTLPEACGAVDPKTLRNLLPGAEEDDPVYDGQATVTYDTNRRVGCRWKLETSSGTRYLTLDFERVVSYDPTVSDDDQAKERYEKKAAASHVPGASETPSAPSGSSGSSGSESGSGSPGKDTPKGSTSAPSDSGKDDSGKDDSGKDGSGEDGSKTEGAKVEGATPHASGTDEPGTRGTDASGDADASETAAPRRLDDLADDAFLDDQLITSDSGIHRDVTVVFRSSNVIATIEYDQWSTNKKHIPSSEELQVNAEDLAQELTGRLNE</sequence>
<dbReference type="eggNOG" id="ENOG5033UAU">
    <property type="taxonomic scope" value="Bacteria"/>
</dbReference>
<keyword evidence="4" id="KW-1185">Reference proteome</keyword>
<evidence type="ECO:0000313" key="3">
    <source>
        <dbReference type="EMBL" id="ADI09149.1"/>
    </source>
</evidence>
<feature type="compositionally biased region" description="Basic and acidic residues" evidence="1">
    <location>
        <begin position="193"/>
        <end position="219"/>
    </location>
</feature>
<organism evidence="3 4">
    <name type="scientific">Streptomyces bingchenggensis (strain BCW-1)</name>
    <dbReference type="NCBI Taxonomy" id="749414"/>
    <lineage>
        <taxon>Bacteria</taxon>
        <taxon>Bacillati</taxon>
        <taxon>Actinomycetota</taxon>
        <taxon>Actinomycetes</taxon>
        <taxon>Kitasatosporales</taxon>
        <taxon>Streptomycetaceae</taxon>
        <taxon>Streptomyces</taxon>
    </lineage>
</organism>
<dbReference type="EMBL" id="CP002047">
    <property type="protein sequence ID" value="ADI09149.1"/>
    <property type="molecule type" value="Genomic_DNA"/>
</dbReference>
<reference evidence="3 4" key="1">
    <citation type="journal article" date="2010" name="J. Bacteriol.">
        <title>Genome sequence of the milbemycin-producing bacterium Streptomyces bingchenggensis.</title>
        <authorList>
            <person name="Wang X.J."/>
            <person name="Yan Y.J."/>
            <person name="Zhang B."/>
            <person name="An J."/>
            <person name="Wang J.J."/>
            <person name="Tian J."/>
            <person name="Jiang L."/>
            <person name="Chen Y.H."/>
            <person name="Huang S.X."/>
            <person name="Yin M."/>
            <person name="Zhang J."/>
            <person name="Gao A.L."/>
            <person name="Liu C.X."/>
            <person name="Zhu Z.X."/>
            <person name="Xiang W.S."/>
        </authorList>
    </citation>
    <scope>NUCLEOTIDE SEQUENCE [LARGE SCALE GENOMIC DNA]</scope>
    <source>
        <strain evidence="3 4">BCW-1</strain>
    </source>
</reference>
<dbReference type="HOGENOM" id="CLU_053342_0_0_11"/>
<dbReference type="KEGG" id="sbh:SBI_06029"/>
<evidence type="ECO:0000313" key="4">
    <source>
        <dbReference type="Proteomes" id="UP000000377"/>
    </source>
</evidence>
<accession>D7CHU9</accession>
<dbReference type="AlphaFoldDB" id="D7CHU9"/>
<name>D7CHU9_STRBB</name>
<feature type="signal peptide" evidence="2">
    <location>
        <begin position="1"/>
        <end position="26"/>
    </location>
</feature>
<keyword evidence="2" id="KW-0732">Signal</keyword>
<dbReference type="Proteomes" id="UP000000377">
    <property type="component" value="Chromosome"/>
</dbReference>
<dbReference type="STRING" id="749414.SBI_06029"/>
<gene>
    <name evidence="3" type="ordered locus">SBI_06029</name>
</gene>